<reference evidence="2 3" key="1">
    <citation type="journal article" date="2021" name="Comput. Struct. Biotechnol. J.">
        <title>De novo genome assembly of the potent medicinal plant Rehmannia glutinosa using nanopore technology.</title>
        <authorList>
            <person name="Ma L."/>
            <person name="Dong C."/>
            <person name="Song C."/>
            <person name="Wang X."/>
            <person name="Zheng X."/>
            <person name="Niu Y."/>
            <person name="Chen S."/>
            <person name="Feng W."/>
        </authorList>
    </citation>
    <scope>NUCLEOTIDE SEQUENCE [LARGE SCALE GENOMIC DNA]</scope>
    <source>
        <strain evidence="2">DH-2019</strain>
    </source>
</reference>
<keyword evidence="3" id="KW-1185">Reference proteome</keyword>
<dbReference type="Pfam" id="PF00582">
    <property type="entry name" value="Usp"/>
    <property type="match status" value="1"/>
</dbReference>
<dbReference type="EMBL" id="JABTTQ020002637">
    <property type="protein sequence ID" value="KAK6122762.1"/>
    <property type="molecule type" value="Genomic_DNA"/>
</dbReference>
<name>A0ABR0UJN7_REHGL</name>
<dbReference type="CDD" id="cd00293">
    <property type="entry name" value="USP-like"/>
    <property type="match status" value="1"/>
</dbReference>
<evidence type="ECO:0000313" key="2">
    <source>
        <dbReference type="EMBL" id="KAK6122762.1"/>
    </source>
</evidence>
<dbReference type="Proteomes" id="UP001318860">
    <property type="component" value="Unassembled WGS sequence"/>
</dbReference>
<dbReference type="Gene3D" id="3.40.50.620">
    <property type="entry name" value="HUPs"/>
    <property type="match status" value="1"/>
</dbReference>
<gene>
    <name evidence="2" type="ORF">DH2020_043500</name>
</gene>
<dbReference type="SUPFAM" id="SSF52402">
    <property type="entry name" value="Adenine nucleotide alpha hydrolases-like"/>
    <property type="match status" value="1"/>
</dbReference>
<sequence>MEGGSVAARKVMVVADPSRDSAGALQYALAHAVHENDTLVLLHVENPNAWKNPFSALFKNPMSPGSARAGGGGGCYTSSVAAEEGGGGGEVEFLDEMNRTCSAAKPKLKVVVEKAEMAEGREKASVILAHSAASKVDLLIIGQRRSLSNSILGSRRGLSLRGFDTADYVVENSKCTCVAVQKKGQRGGYLLNSKSHKNFWLLA</sequence>
<dbReference type="PANTHER" id="PTHR47867">
    <property type="entry name" value="ADENINE NUCLEOTIDE ALPHA HYDROLASES-LIKE SUPERFAMILY PROTEIN"/>
    <property type="match status" value="1"/>
</dbReference>
<evidence type="ECO:0000259" key="1">
    <source>
        <dbReference type="Pfam" id="PF00582"/>
    </source>
</evidence>
<proteinExistence type="predicted"/>
<dbReference type="InterPro" id="IPR006016">
    <property type="entry name" value="UspA"/>
</dbReference>
<dbReference type="InterPro" id="IPR014729">
    <property type="entry name" value="Rossmann-like_a/b/a_fold"/>
</dbReference>
<organism evidence="2 3">
    <name type="scientific">Rehmannia glutinosa</name>
    <name type="common">Chinese foxglove</name>
    <dbReference type="NCBI Taxonomy" id="99300"/>
    <lineage>
        <taxon>Eukaryota</taxon>
        <taxon>Viridiplantae</taxon>
        <taxon>Streptophyta</taxon>
        <taxon>Embryophyta</taxon>
        <taxon>Tracheophyta</taxon>
        <taxon>Spermatophyta</taxon>
        <taxon>Magnoliopsida</taxon>
        <taxon>eudicotyledons</taxon>
        <taxon>Gunneridae</taxon>
        <taxon>Pentapetalae</taxon>
        <taxon>asterids</taxon>
        <taxon>lamiids</taxon>
        <taxon>Lamiales</taxon>
        <taxon>Orobanchaceae</taxon>
        <taxon>Rehmannieae</taxon>
        <taxon>Rehmannia</taxon>
    </lineage>
</organism>
<evidence type="ECO:0000313" key="3">
    <source>
        <dbReference type="Proteomes" id="UP001318860"/>
    </source>
</evidence>
<protein>
    <recommendedName>
        <fullName evidence="1">UspA domain-containing protein</fullName>
    </recommendedName>
</protein>
<comment type="caution">
    <text evidence="2">The sequence shown here is derived from an EMBL/GenBank/DDBJ whole genome shotgun (WGS) entry which is preliminary data.</text>
</comment>
<feature type="domain" description="UspA" evidence="1">
    <location>
        <begin position="9"/>
        <end position="50"/>
    </location>
</feature>
<accession>A0ABR0UJN7</accession>
<dbReference type="PANTHER" id="PTHR47867:SF1">
    <property type="entry name" value="ADENINE NUCLEOTIDE ALPHA HYDROLASES-LIKE SUPERFAMILY PROTEIN"/>
    <property type="match status" value="1"/>
</dbReference>